<evidence type="ECO:0000313" key="1">
    <source>
        <dbReference type="EMBL" id="MBW84696.1"/>
    </source>
</evidence>
<accession>A0A2P2ITZ9</accession>
<proteinExistence type="predicted"/>
<dbReference type="AlphaFoldDB" id="A0A2P2ITZ9"/>
<organism evidence="1">
    <name type="scientific">Rhizophora mucronata</name>
    <name type="common">Asiatic mangrove</name>
    <dbReference type="NCBI Taxonomy" id="61149"/>
    <lineage>
        <taxon>Eukaryota</taxon>
        <taxon>Viridiplantae</taxon>
        <taxon>Streptophyta</taxon>
        <taxon>Embryophyta</taxon>
        <taxon>Tracheophyta</taxon>
        <taxon>Spermatophyta</taxon>
        <taxon>Magnoliopsida</taxon>
        <taxon>eudicotyledons</taxon>
        <taxon>Gunneridae</taxon>
        <taxon>Pentapetalae</taxon>
        <taxon>rosids</taxon>
        <taxon>fabids</taxon>
        <taxon>Malpighiales</taxon>
        <taxon>Rhizophoraceae</taxon>
        <taxon>Rhizophora</taxon>
    </lineage>
</organism>
<dbReference type="EMBL" id="GGEC01004213">
    <property type="protein sequence ID" value="MBW84696.1"/>
    <property type="molecule type" value="Transcribed_RNA"/>
</dbReference>
<name>A0A2P2ITZ9_RHIMU</name>
<sequence length="63" mass="7030">MDANLSLKLLTIALGKLRWVRTLQGTSRQWANSSPLQRCLESELDPTQLICTDMSIKVTSEPA</sequence>
<protein>
    <submittedName>
        <fullName evidence="1">Uncharacterized protein</fullName>
    </submittedName>
</protein>
<reference evidence="1" key="1">
    <citation type="submission" date="2018-02" db="EMBL/GenBank/DDBJ databases">
        <title>Rhizophora mucronata_Transcriptome.</title>
        <authorList>
            <person name="Meera S.P."/>
            <person name="Sreeshan A."/>
            <person name="Augustine A."/>
        </authorList>
    </citation>
    <scope>NUCLEOTIDE SEQUENCE</scope>
    <source>
        <tissue evidence="1">Leaf</tissue>
    </source>
</reference>